<dbReference type="AlphaFoldDB" id="A0A426ZEU9"/>
<evidence type="ECO:0000313" key="2">
    <source>
        <dbReference type="EMBL" id="RRT62490.1"/>
    </source>
</evidence>
<gene>
    <name evidence="2" type="ORF">B296_00018192</name>
</gene>
<organism evidence="2 3">
    <name type="scientific">Ensete ventricosum</name>
    <name type="common">Abyssinian banana</name>
    <name type="synonym">Musa ensete</name>
    <dbReference type="NCBI Taxonomy" id="4639"/>
    <lineage>
        <taxon>Eukaryota</taxon>
        <taxon>Viridiplantae</taxon>
        <taxon>Streptophyta</taxon>
        <taxon>Embryophyta</taxon>
        <taxon>Tracheophyta</taxon>
        <taxon>Spermatophyta</taxon>
        <taxon>Magnoliopsida</taxon>
        <taxon>Liliopsida</taxon>
        <taxon>Zingiberales</taxon>
        <taxon>Musaceae</taxon>
        <taxon>Ensete</taxon>
    </lineage>
</organism>
<reference evidence="2 3" key="1">
    <citation type="journal article" date="2014" name="Agronomy (Basel)">
        <title>A Draft Genome Sequence for Ensete ventricosum, the Drought-Tolerant Tree Against Hunger.</title>
        <authorList>
            <person name="Harrison J."/>
            <person name="Moore K.A."/>
            <person name="Paszkiewicz K."/>
            <person name="Jones T."/>
            <person name="Grant M."/>
            <person name="Ambacheew D."/>
            <person name="Muzemil S."/>
            <person name="Studholme D.J."/>
        </authorList>
    </citation>
    <scope>NUCLEOTIDE SEQUENCE [LARGE SCALE GENOMIC DNA]</scope>
</reference>
<comment type="caution">
    <text evidence="2">The sequence shown here is derived from an EMBL/GenBank/DDBJ whole genome shotgun (WGS) entry which is preliminary data.</text>
</comment>
<dbReference type="Proteomes" id="UP000287651">
    <property type="component" value="Unassembled WGS sequence"/>
</dbReference>
<evidence type="ECO:0000313" key="3">
    <source>
        <dbReference type="Proteomes" id="UP000287651"/>
    </source>
</evidence>
<proteinExistence type="predicted"/>
<evidence type="ECO:0000256" key="1">
    <source>
        <dbReference type="SAM" id="MobiDB-lite"/>
    </source>
</evidence>
<sequence>MPHTSLASRPPQSTPSSSTEMASRALSRDTKLDRSRKKQKVETRRISERVMAREAIAWKVGGSGEVSRSTSQSEGFVVGSTCARGVPSFKADSSAKASQSASIRDLCRTRACSEDQPFQALFMTDLPEGVSGAPLRLCSVGFFLVWRVSRFNPGRCRLFGEDLSSSVLLFLEHESGH</sequence>
<name>A0A426ZEU9_ENSVE</name>
<feature type="compositionally biased region" description="Low complexity" evidence="1">
    <location>
        <begin position="8"/>
        <end position="19"/>
    </location>
</feature>
<dbReference type="EMBL" id="AMZH03006961">
    <property type="protein sequence ID" value="RRT62490.1"/>
    <property type="molecule type" value="Genomic_DNA"/>
</dbReference>
<feature type="region of interest" description="Disordered" evidence="1">
    <location>
        <begin position="1"/>
        <end position="46"/>
    </location>
</feature>
<accession>A0A426ZEU9</accession>
<protein>
    <submittedName>
        <fullName evidence="2">Uncharacterized protein</fullName>
    </submittedName>
</protein>